<accession>A0A0V1PTF8</accession>
<dbReference type="RefSeq" id="XP_015465645.1">
    <property type="nucleotide sequence ID" value="XM_015613529.1"/>
</dbReference>
<dbReference type="OrthoDB" id="10008801at2759"/>
<organism evidence="1 2">
    <name type="scientific">Debaryomyces fabryi</name>
    <dbReference type="NCBI Taxonomy" id="58627"/>
    <lineage>
        <taxon>Eukaryota</taxon>
        <taxon>Fungi</taxon>
        <taxon>Dikarya</taxon>
        <taxon>Ascomycota</taxon>
        <taxon>Saccharomycotina</taxon>
        <taxon>Pichiomycetes</taxon>
        <taxon>Debaryomycetaceae</taxon>
        <taxon>Debaryomyces</taxon>
    </lineage>
</organism>
<name>A0A0V1PTF8_9ASCO</name>
<reference evidence="1 2" key="1">
    <citation type="submission" date="2015-11" db="EMBL/GenBank/DDBJ databases">
        <title>The genome of Debaryomyces fabryi.</title>
        <authorList>
            <person name="Tafer H."/>
            <person name="Lopandic K."/>
        </authorList>
    </citation>
    <scope>NUCLEOTIDE SEQUENCE [LARGE SCALE GENOMIC DNA]</scope>
    <source>
        <strain evidence="1 2">CBS 789</strain>
    </source>
</reference>
<gene>
    <name evidence="1" type="ORF">AC631_04700</name>
</gene>
<sequence>MLRLTFGKIRSISIKSTPISRNIASRHIAAAKRPIAYQRTYASSSKSDEVLEEAERVSNVINVFRENPEIRSLLDDFQNLLAEKGLQPDGKQPSMFQMMKILADKDVKASLLKLKEALDGANIQLTQEDLNAFMNLYGLKK</sequence>
<evidence type="ECO:0000313" key="1">
    <source>
        <dbReference type="EMBL" id="KRZ99542.1"/>
    </source>
</evidence>
<dbReference type="GeneID" id="26841709"/>
<comment type="caution">
    <text evidence="1">The sequence shown here is derived from an EMBL/GenBank/DDBJ whole genome shotgun (WGS) entry which is preliminary data.</text>
</comment>
<evidence type="ECO:0000313" key="2">
    <source>
        <dbReference type="Proteomes" id="UP000054251"/>
    </source>
</evidence>
<dbReference type="AlphaFoldDB" id="A0A0V1PTF8"/>
<protein>
    <submittedName>
        <fullName evidence="1">Uncharacterized protein</fullName>
    </submittedName>
</protein>
<dbReference type="EMBL" id="LMYN01000136">
    <property type="protein sequence ID" value="KRZ99542.1"/>
    <property type="molecule type" value="Genomic_DNA"/>
</dbReference>
<proteinExistence type="predicted"/>
<keyword evidence="2" id="KW-1185">Reference proteome</keyword>
<dbReference type="Proteomes" id="UP000054251">
    <property type="component" value="Unassembled WGS sequence"/>
</dbReference>